<evidence type="ECO:0000256" key="1">
    <source>
        <dbReference type="SAM" id="MobiDB-lite"/>
    </source>
</evidence>
<gene>
    <name evidence="2" type="ORF">SAMN04489747_2420</name>
</gene>
<proteinExistence type="predicted"/>
<evidence type="ECO:0000313" key="2">
    <source>
        <dbReference type="EMBL" id="SDE06723.1"/>
    </source>
</evidence>
<dbReference type="EMBL" id="LT629688">
    <property type="protein sequence ID" value="SDE06723.1"/>
    <property type="molecule type" value="Genomic_DNA"/>
</dbReference>
<name>A0A1G6ZWF7_9ACTN</name>
<evidence type="ECO:0000313" key="3">
    <source>
        <dbReference type="Proteomes" id="UP000198546"/>
    </source>
</evidence>
<dbReference type="AlphaFoldDB" id="A0A1G6ZWF7"/>
<feature type="region of interest" description="Disordered" evidence="1">
    <location>
        <begin position="1"/>
        <end position="83"/>
    </location>
</feature>
<feature type="compositionally biased region" description="Basic and acidic residues" evidence="1">
    <location>
        <begin position="45"/>
        <end position="56"/>
    </location>
</feature>
<reference evidence="2 3" key="1">
    <citation type="submission" date="2016-10" db="EMBL/GenBank/DDBJ databases">
        <authorList>
            <person name="de Groot N.N."/>
        </authorList>
    </citation>
    <scope>NUCLEOTIDE SEQUENCE [LARGE SCALE GENOMIC DNA]</scope>
    <source>
        <strain evidence="2 3">MON 2.2</strain>
    </source>
</reference>
<keyword evidence="3" id="KW-1185">Reference proteome</keyword>
<sequence length="83" mass="8968">MGHGSSPRGRDDGSPVSYPHLGRPTVRAGCGAGYLDGMSDSDPEEHDKLIEQNQEREEQEQDQDSEPTMTAPDGERPTGDQTA</sequence>
<protein>
    <submittedName>
        <fullName evidence="2">Uncharacterized protein</fullName>
    </submittedName>
</protein>
<dbReference type="Proteomes" id="UP000198546">
    <property type="component" value="Chromosome i"/>
</dbReference>
<accession>A0A1G6ZWF7</accession>
<feature type="compositionally biased region" description="Basic and acidic residues" evidence="1">
    <location>
        <begin position="73"/>
        <end position="83"/>
    </location>
</feature>
<organism evidence="2 3">
    <name type="scientific">Auraticoccus monumenti</name>
    <dbReference type="NCBI Taxonomy" id="675864"/>
    <lineage>
        <taxon>Bacteria</taxon>
        <taxon>Bacillati</taxon>
        <taxon>Actinomycetota</taxon>
        <taxon>Actinomycetes</taxon>
        <taxon>Propionibacteriales</taxon>
        <taxon>Propionibacteriaceae</taxon>
        <taxon>Auraticoccus</taxon>
    </lineage>
</organism>